<evidence type="ECO:0000313" key="2">
    <source>
        <dbReference type="EMBL" id="JAS79004.1"/>
    </source>
</evidence>
<proteinExistence type="predicted"/>
<feature type="region of interest" description="Disordered" evidence="1">
    <location>
        <begin position="196"/>
        <end position="218"/>
    </location>
</feature>
<feature type="compositionally biased region" description="Low complexity" evidence="1">
    <location>
        <begin position="203"/>
        <end position="218"/>
    </location>
</feature>
<sequence length="244" mass="25867">MKICYLPIFMAVAATVILGISAQNVRVARQLDLTPLTDMVGLMGMIMSMMVPTEVSSMFTDSFGQVFSAVPVDFSSLTSLVGLGRKRRAVYPWQARVNKIMNELERVEKMLDGMPKVPEDPEFSFDQGLVGVDDRVGTDETPVPFFYRDELNRRFARSPDSSSEADSEADMQSKAMETAMKGATIAEKGFEGGKMAANAGSDLAKSGKAGAEGAAAGAEMLSGAAETISAGAGQGQEMAGSFSG</sequence>
<gene>
    <name evidence="2" type="ORF">g.12505</name>
</gene>
<reference evidence="2" key="1">
    <citation type="submission" date="2015-11" db="EMBL/GenBank/DDBJ databases">
        <title>De novo transcriptome assembly of four potential Pierce s Disease insect vectors from Arizona vineyards.</title>
        <authorList>
            <person name="Tassone E.E."/>
        </authorList>
    </citation>
    <scope>NUCLEOTIDE SEQUENCE</scope>
</reference>
<dbReference type="AlphaFoldDB" id="A0A1B6HWE5"/>
<protein>
    <submittedName>
        <fullName evidence="2">Uncharacterized protein</fullName>
    </submittedName>
</protein>
<organism evidence="2">
    <name type="scientific">Homalodisca liturata</name>
    <dbReference type="NCBI Taxonomy" id="320908"/>
    <lineage>
        <taxon>Eukaryota</taxon>
        <taxon>Metazoa</taxon>
        <taxon>Ecdysozoa</taxon>
        <taxon>Arthropoda</taxon>
        <taxon>Hexapoda</taxon>
        <taxon>Insecta</taxon>
        <taxon>Pterygota</taxon>
        <taxon>Neoptera</taxon>
        <taxon>Paraneoptera</taxon>
        <taxon>Hemiptera</taxon>
        <taxon>Auchenorrhyncha</taxon>
        <taxon>Membracoidea</taxon>
        <taxon>Cicadellidae</taxon>
        <taxon>Cicadellinae</taxon>
        <taxon>Proconiini</taxon>
        <taxon>Homalodisca</taxon>
    </lineage>
</organism>
<evidence type="ECO:0000256" key="1">
    <source>
        <dbReference type="SAM" id="MobiDB-lite"/>
    </source>
</evidence>
<name>A0A1B6HWE5_9HEMI</name>
<dbReference type="EMBL" id="GECU01028702">
    <property type="protein sequence ID" value="JAS79004.1"/>
    <property type="molecule type" value="Transcribed_RNA"/>
</dbReference>
<accession>A0A1B6HWE5</accession>